<reference evidence="2" key="1">
    <citation type="journal article" date="2020" name="Stud. Mycol.">
        <title>101 Dothideomycetes genomes: a test case for predicting lifestyles and emergence of pathogens.</title>
        <authorList>
            <person name="Haridas S."/>
            <person name="Albert R."/>
            <person name="Binder M."/>
            <person name="Bloem J."/>
            <person name="Labutti K."/>
            <person name="Salamov A."/>
            <person name="Andreopoulos B."/>
            <person name="Baker S."/>
            <person name="Barry K."/>
            <person name="Bills G."/>
            <person name="Bluhm B."/>
            <person name="Cannon C."/>
            <person name="Castanera R."/>
            <person name="Culley D."/>
            <person name="Daum C."/>
            <person name="Ezra D."/>
            <person name="Gonzalez J."/>
            <person name="Henrissat B."/>
            <person name="Kuo A."/>
            <person name="Liang C."/>
            <person name="Lipzen A."/>
            <person name="Lutzoni F."/>
            <person name="Magnuson J."/>
            <person name="Mondo S."/>
            <person name="Nolan M."/>
            <person name="Ohm R."/>
            <person name="Pangilinan J."/>
            <person name="Park H.-J."/>
            <person name="Ramirez L."/>
            <person name="Alfaro M."/>
            <person name="Sun H."/>
            <person name="Tritt A."/>
            <person name="Yoshinaga Y."/>
            <person name="Zwiers L.-H."/>
            <person name="Turgeon B."/>
            <person name="Goodwin S."/>
            <person name="Spatafora J."/>
            <person name="Crous P."/>
            <person name="Grigoriev I."/>
        </authorList>
    </citation>
    <scope>NUCLEOTIDE SEQUENCE</scope>
    <source>
        <strain evidence="2">CBS 122368</strain>
    </source>
</reference>
<evidence type="ECO:0000256" key="1">
    <source>
        <dbReference type="SAM" id="Phobius"/>
    </source>
</evidence>
<protein>
    <submittedName>
        <fullName evidence="2">Uncharacterized protein</fullName>
    </submittedName>
</protein>
<dbReference type="EMBL" id="ML987191">
    <property type="protein sequence ID" value="KAF2253215.1"/>
    <property type="molecule type" value="Genomic_DNA"/>
</dbReference>
<organism evidence="2 3">
    <name type="scientific">Trematosphaeria pertusa</name>
    <dbReference type="NCBI Taxonomy" id="390896"/>
    <lineage>
        <taxon>Eukaryota</taxon>
        <taxon>Fungi</taxon>
        <taxon>Dikarya</taxon>
        <taxon>Ascomycota</taxon>
        <taxon>Pezizomycotina</taxon>
        <taxon>Dothideomycetes</taxon>
        <taxon>Pleosporomycetidae</taxon>
        <taxon>Pleosporales</taxon>
        <taxon>Massarineae</taxon>
        <taxon>Trematosphaeriaceae</taxon>
        <taxon>Trematosphaeria</taxon>
    </lineage>
</organism>
<gene>
    <name evidence="2" type="ORF">BU26DRAFT_601386</name>
</gene>
<dbReference type="GeneID" id="54588589"/>
<keyword evidence="1" id="KW-1133">Transmembrane helix</keyword>
<feature type="transmembrane region" description="Helical" evidence="1">
    <location>
        <begin position="438"/>
        <end position="457"/>
    </location>
</feature>
<keyword evidence="1" id="KW-0472">Membrane</keyword>
<evidence type="ECO:0000313" key="2">
    <source>
        <dbReference type="EMBL" id="KAF2253215.1"/>
    </source>
</evidence>
<sequence length="494" mass="56553">MAGNQVNNPVALPPYTSLVDVQKIRNPCVSNLADFLHEPPQNLHCRIRLLEFNQGGAAPTPTNVDQVNLAAVLTAAKPATLLGRLFLIEDLTSNVVETFGSIINIDPLFFASHLDTPSQDINRQAPDKATLPSRLKNKDYVNIHYHRTIVFNCQMPDEYLKLRRDINIHRKVAVLTPIKKRRIGLAQHCVSIYRTTRTSGDWIALILTDPEISNRYKSPNGILSYASELFAGGYEDFLPPRPLPPTGPLEPQRSNLLDDLLYYFAVGGYPFPNGNPTLLAFARCPLQIVAREWVNYVAVMSHSVKQYEYDSKDFKDYKNIEVNLKELQRWRRRAMASEQKIRAATSFLRYSRSLEAKPDRAQWDPHLEDWAYVGNDLRTCGRTLDHMVSVSQILDARRSVDETKATTKLTTLALLFFPLSLFASIFSMADRFSPGKGLFWVYFVVAVPVCLVLYVLVRPPQWVKVKWKESRLRKPWQKIKDRWNYPISDWRPPA</sequence>
<feature type="transmembrane region" description="Helical" evidence="1">
    <location>
        <begin position="409"/>
        <end position="426"/>
    </location>
</feature>
<dbReference type="RefSeq" id="XP_033688219.1">
    <property type="nucleotide sequence ID" value="XM_033835259.1"/>
</dbReference>
<proteinExistence type="predicted"/>
<accession>A0A6A6IRM9</accession>
<dbReference type="Gene3D" id="1.20.58.340">
    <property type="entry name" value="Magnesium transport protein CorA, transmembrane region"/>
    <property type="match status" value="1"/>
</dbReference>
<dbReference type="AlphaFoldDB" id="A0A6A6IRM9"/>
<dbReference type="OrthoDB" id="3231000at2759"/>
<name>A0A6A6IRM9_9PLEO</name>
<evidence type="ECO:0000313" key="3">
    <source>
        <dbReference type="Proteomes" id="UP000800094"/>
    </source>
</evidence>
<keyword evidence="3" id="KW-1185">Reference proteome</keyword>
<dbReference type="Proteomes" id="UP000800094">
    <property type="component" value="Unassembled WGS sequence"/>
</dbReference>
<keyword evidence="1" id="KW-0812">Transmembrane</keyword>